<protein>
    <submittedName>
        <fullName evidence="2">Uncharacterized protein</fullName>
    </submittedName>
</protein>
<gene>
    <name evidence="2" type="ORF">CPB83DRAFT_859242</name>
</gene>
<accession>A0A9P6EB17</accession>
<evidence type="ECO:0000313" key="3">
    <source>
        <dbReference type="Proteomes" id="UP000807306"/>
    </source>
</evidence>
<organism evidence="2 3">
    <name type="scientific">Crepidotus variabilis</name>
    <dbReference type="NCBI Taxonomy" id="179855"/>
    <lineage>
        <taxon>Eukaryota</taxon>
        <taxon>Fungi</taxon>
        <taxon>Dikarya</taxon>
        <taxon>Basidiomycota</taxon>
        <taxon>Agaricomycotina</taxon>
        <taxon>Agaricomycetes</taxon>
        <taxon>Agaricomycetidae</taxon>
        <taxon>Agaricales</taxon>
        <taxon>Agaricineae</taxon>
        <taxon>Crepidotaceae</taxon>
        <taxon>Crepidotus</taxon>
    </lineage>
</organism>
<comment type="caution">
    <text evidence="2">The sequence shown here is derived from an EMBL/GenBank/DDBJ whole genome shotgun (WGS) entry which is preliminary data.</text>
</comment>
<name>A0A9P6EB17_9AGAR</name>
<reference evidence="2" key="1">
    <citation type="submission" date="2020-11" db="EMBL/GenBank/DDBJ databases">
        <authorList>
            <consortium name="DOE Joint Genome Institute"/>
            <person name="Ahrendt S."/>
            <person name="Riley R."/>
            <person name="Andreopoulos W."/>
            <person name="Labutti K."/>
            <person name="Pangilinan J."/>
            <person name="Ruiz-Duenas F.J."/>
            <person name="Barrasa J.M."/>
            <person name="Sanchez-Garcia M."/>
            <person name="Camarero S."/>
            <person name="Miyauchi S."/>
            <person name="Serrano A."/>
            <person name="Linde D."/>
            <person name="Babiker R."/>
            <person name="Drula E."/>
            <person name="Ayuso-Fernandez I."/>
            <person name="Pacheco R."/>
            <person name="Padilla G."/>
            <person name="Ferreira P."/>
            <person name="Barriuso J."/>
            <person name="Kellner H."/>
            <person name="Castanera R."/>
            <person name="Alfaro M."/>
            <person name="Ramirez L."/>
            <person name="Pisabarro A.G."/>
            <person name="Kuo A."/>
            <person name="Tritt A."/>
            <person name="Lipzen A."/>
            <person name="He G."/>
            <person name="Yan M."/>
            <person name="Ng V."/>
            <person name="Cullen D."/>
            <person name="Martin F."/>
            <person name="Rosso M.-N."/>
            <person name="Henrissat B."/>
            <person name="Hibbett D."/>
            <person name="Martinez A.T."/>
            <person name="Grigoriev I.V."/>
        </authorList>
    </citation>
    <scope>NUCLEOTIDE SEQUENCE</scope>
    <source>
        <strain evidence="2">CBS 506.95</strain>
    </source>
</reference>
<dbReference type="AlphaFoldDB" id="A0A9P6EB17"/>
<evidence type="ECO:0000256" key="1">
    <source>
        <dbReference type="SAM" id="MobiDB-lite"/>
    </source>
</evidence>
<feature type="compositionally biased region" description="Basic residues" evidence="1">
    <location>
        <begin position="65"/>
        <end position="154"/>
    </location>
</feature>
<dbReference type="OrthoDB" id="2981416at2759"/>
<dbReference type="Proteomes" id="UP000807306">
    <property type="component" value="Unassembled WGS sequence"/>
</dbReference>
<dbReference type="EMBL" id="MU157882">
    <property type="protein sequence ID" value="KAF9525579.1"/>
    <property type="molecule type" value="Genomic_DNA"/>
</dbReference>
<proteinExistence type="predicted"/>
<evidence type="ECO:0000313" key="2">
    <source>
        <dbReference type="EMBL" id="KAF9525579.1"/>
    </source>
</evidence>
<sequence length="226" mass="24819">MVMAGQRYCTGVPWQKSFQDAVKQTGANGVTGLKLMAEGIGRGPVGMLAGVAKATAKAIIDAKKTTKKTSQKSAKRIATKSPKRTAKKTPKKTAKKSVKHAAKKNVKHSAKRSVKHSPKKSTQRNARKSVKHSPKKSVKPSPKKSVKPSPKRSVKPSTNKGGKKKRELADENDILNRRDFEIVARDEDFSLVERGEYSTFDLVVRNEDGSLNVRQCEMYNGDTSCQ</sequence>
<keyword evidence="3" id="KW-1185">Reference proteome</keyword>
<feature type="region of interest" description="Disordered" evidence="1">
    <location>
        <begin position="63"/>
        <end position="170"/>
    </location>
</feature>